<dbReference type="InterPro" id="IPR003591">
    <property type="entry name" value="Leu-rich_rpt_typical-subtyp"/>
</dbReference>
<reference evidence="5" key="2">
    <citation type="submission" date="2023-06" db="EMBL/GenBank/DDBJ databases">
        <authorList>
            <consortium name="Lawrence Berkeley National Laboratory"/>
            <person name="Haridas S."/>
            <person name="Hensen N."/>
            <person name="Bonometti L."/>
            <person name="Westerberg I."/>
            <person name="Brannstrom I.O."/>
            <person name="Guillou S."/>
            <person name="Cros-Aarteil S."/>
            <person name="Calhoun S."/>
            <person name="Kuo A."/>
            <person name="Mondo S."/>
            <person name="Pangilinan J."/>
            <person name="Riley R."/>
            <person name="Labutti K."/>
            <person name="Andreopoulos B."/>
            <person name="Lipzen A."/>
            <person name="Chen C."/>
            <person name="Yanf M."/>
            <person name="Daum C."/>
            <person name="Ng V."/>
            <person name="Clum A."/>
            <person name="Steindorff A."/>
            <person name="Ohm R."/>
            <person name="Martin F."/>
            <person name="Silar P."/>
            <person name="Natvig D."/>
            <person name="Lalanne C."/>
            <person name="Gautier V."/>
            <person name="Ament-Velasquez S.L."/>
            <person name="Kruys A."/>
            <person name="Hutchinson M.I."/>
            <person name="Powell A.J."/>
            <person name="Barry K."/>
            <person name="Miller A.N."/>
            <person name="Grigoriev I.V."/>
            <person name="Debuchy R."/>
            <person name="Gladieux P."/>
            <person name="Thoren M.H."/>
            <person name="Johannesson H."/>
        </authorList>
    </citation>
    <scope>NUCLEOTIDE SEQUENCE</scope>
    <source>
        <strain evidence="5">CBS 314.62</strain>
    </source>
</reference>
<feature type="compositionally biased region" description="Pro residues" evidence="3">
    <location>
        <begin position="106"/>
        <end position="115"/>
    </location>
</feature>
<feature type="region of interest" description="Disordered" evidence="3">
    <location>
        <begin position="675"/>
        <end position="815"/>
    </location>
</feature>
<dbReference type="AlphaFoldDB" id="A0AAE0XIF6"/>
<dbReference type="InterPro" id="IPR001611">
    <property type="entry name" value="Leu-rich_rpt"/>
</dbReference>
<keyword evidence="4" id="KW-1133">Transmembrane helix</keyword>
<protein>
    <submittedName>
        <fullName evidence="5">RAM signaling pathway protein-domain-containing protein</fullName>
    </submittedName>
</protein>
<keyword evidence="6" id="KW-1185">Reference proteome</keyword>
<keyword evidence="1" id="KW-0433">Leucine-rich repeat</keyword>
<accession>A0AAE0XIF6</accession>
<organism evidence="5 6">
    <name type="scientific">Podospora appendiculata</name>
    <dbReference type="NCBI Taxonomy" id="314037"/>
    <lineage>
        <taxon>Eukaryota</taxon>
        <taxon>Fungi</taxon>
        <taxon>Dikarya</taxon>
        <taxon>Ascomycota</taxon>
        <taxon>Pezizomycotina</taxon>
        <taxon>Sordariomycetes</taxon>
        <taxon>Sordariomycetidae</taxon>
        <taxon>Sordariales</taxon>
        <taxon>Podosporaceae</taxon>
        <taxon>Podospora</taxon>
    </lineage>
</organism>
<dbReference type="InterPro" id="IPR050216">
    <property type="entry name" value="LRR_domain-containing"/>
</dbReference>
<evidence type="ECO:0000313" key="6">
    <source>
        <dbReference type="Proteomes" id="UP001270362"/>
    </source>
</evidence>
<dbReference type="EMBL" id="JAULSO010000001">
    <property type="protein sequence ID" value="KAK3694009.1"/>
    <property type="molecule type" value="Genomic_DNA"/>
</dbReference>
<feature type="transmembrane region" description="Helical" evidence="4">
    <location>
        <begin position="21"/>
        <end position="48"/>
    </location>
</feature>
<dbReference type="Pfam" id="PF10428">
    <property type="entry name" value="SOG2"/>
    <property type="match status" value="1"/>
</dbReference>
<dbReference type="PANTHER" id="PTHR48051:SF46">
    <property type="entry name" value="LEUCINE RICH REPEAT-CONTAINING DOMAIN PROTEIN"/>
    <property type="match status" value="1"/>
</dbReference>
<feature type="compositionally biased region" description="Low complexity" evidence="3">
    <location>
        <begin position="65"/>
        <end position="105"/>
    </location>
</feature>
<keyword evidence="2" id="KW-0677">Repeat</keyword>
<feature type="compositionally biased region" description="Low complexity" evidence="3">
    <location>
        <begin position="455"/>
        <end position="470"/>
    </location>
</feature>
<dbReference type="SUPFAM" id="SSF52058">
    <property type="entry name" value="L domain-like"/>
    <property type="match status" value="1"/>
</dbReference>
<dbReference type="SMART" id="SM00369">
    <property type="entry name" value="LRR_TYP"/>
    <property type="match status" value="2"/>
</dbReference>
<keyword evidence="4" id="KW-0812">Transmembrane</keyword>
<feature type="compositionally biased region" description="Basic and acidic residues" evidence="3">
    <location>
        <begin position="710"/>
        <end position="719"/>
    </location>
</feature>
<dbReference type="PROSITE" id="PS51450">
    <property type="entry name" value="LRR"/>
    <property type="match status" value="1"/>
</dbReference>
<feature type="region of interest" description="Disordered" evidence="3">
    <location>
        <begin position="59"/>
        <end position="140"/>
    </location>
</feature>
<evidence type="ECO:0000256" key="2">
    <source>
        <dbReference type="ARBA" id="ARBA00022737"/>
    </source>
</evidence>
<proteinExistence type="predicted"/>
<dbReference type="PANTHER" id="PTHR48051">
    <property type="match status" value="1"/>
</dbReference>
<feature type="compositionally biased region" description="Low complexity" evidence="3">
    <location>
        <begin position="748"/>
        <end position="815"/>
    </location>
</feature>
<dbReference type="InterPro" id="IPR019487">
    <property type="entry name" value="RAM_signalling_pathway_SOG2"/>
</dbReference>
<evidence type="ECO:0000256" key="1">
    <source>
        <dbReference type="ARBA" id="ARBA00022614"/>
    </source>
</evidence>
<dbReference type="GO" id="GO:0005737">
    <property type="term" value="C:cytoplasm"/>
    <property type="evidence" value="ECO:0007669"/>
    <property type="project" value="TreeGrafter"/>
</dbReference>
<evidence type="ECO:0000256" key="4">
    <source>
        <dbReference type="SAM" id="Phobius"/>
    </source>
</evidence>
<keyword evidence="4" id="KW-0472">Membrane</keyword>
<feature type="compositionally biased region" description="Pro residues" evidence="3">
    <location>
        <begin position="400"/>
        <end position="409"/>
    </location>
</feature>
<comment type="caution">
    <text evidence="5">The sequence shown here is derived from an EMBL/GenBank/DDBJ whole genome shotgun (WGS) entry which is preliminary data.</text>
</comment>
<reference evidence="5" key="1">
    <citation type="journal article" date="2023" name="Mol. Phylogenet. Evol.">
        <title>Genome-scale phylogeny and comparative genomics of the fungal order Sordariales.</title>
        <authorList>
            <person name="Hensen N."/>
            <person name="Bonometti L."/>
            <person name="Westerberg I."/>
            <person name="Brannstrom I.O."/>
            <person name="Guillou S."/>
            <person name="Cros-Aarteil S."/>
            <person name="Calhoun S."/>
            <person name="Haridas S."/>
            <person name="Kuo A."/>
            <person name="Mondo S."/>
            <person name="Pangilinan J."/>
            <person name="Riley R."/>
            <person name="LaButti K."/>
            <person name="Andreopoulos B."/>
            <person name="Lipzen A."/>
            <person name="Chen C."/>
            <person name="Yan M."/>
            <person name="Daum C."/>
            <person name="Ng V."/>
            <person name="Clum A."/>
            <person name="Steindorff A."/>
            <person name="Ohm R.A."/>
            <person name="Martin F."/>
            <person name="Silar P."/>
            <person name="Natvig D.O."/>
            <person name="Lalanne C."/>
            <person name="Gautier V."/>
            <person name="Ament-Velasquez S.L."/>
            <person name="Kruys A."/>
            <person name="Hutchinson M.I."/>
            <person name="Powell A.J."/>
            <person name="Barry K."/>
            <person name="Miller A.N."/>
            <person name="Grigoriev I.V."/>
            <person name="Debuchy R."/>
            <person name="Gladieux P."/>
            <person name="Hiltunen Thoren M."/>
            <person name="Johannesson H."/>
        </authorList>
    </citation>
    <scope>NUCLEOTIDE SEQUENCE</scope>
    <source>
        <strain evidence="5">CBS 314.62</strain>
    </source>
</reference>
<feature type="region of interest" description="Disordered" evidence="3">
    <location>
        <begin position="339"/>
        <end position="488"/>
    </location>
</feature>
<gene>
    <name evidence="5" type="ORF">B0T22DRAFT_451391</name>
</gene>
<sequence>MGVLHRGLWTHWELRGRRVRFSLLSSAGGCNAIILYCCAIALIAGRLFTSLSQNKTPVGVKGTARLPPSQSQPQSRPRSQSRSQLLLASSSSSSSSSLSSSCSSSLPPPPPPQPMSEPTGKANMKGSGPGPGPGPGLISISPGQVVALVRDARKKSLKAIGDDEARGADPDGLPKPGLTLDLTSKNITALPDEVVDILRDGVERLALSHNSLTLLPLRFSQCTSLRYLAARNNAFEVFPMELCDLTSLEFLDLGRNKLKTIPPEISRLLSLRAFALQDNRIESLPRTLADMPLLQRLRLQGNDAIKFPPPEVFRVPSPDVPQNEVEIMVTNQIKRFLKQTAQPQTAEGTSESDAGDDESSEGANTPRLQNRRATGRFPIRVARGSSDVASPPVSRSPSLSRPPPIPGIPVIPGRSHFRGFSQHSNASTRKPGIIPLRSTESLRSNPELARPAQDAPQPGSGSSRRPSAAAVLDEPSRAVDTVPDKPNLNRFSNHLRGFSHTGGLTLTNPFSPEDPSLQRPLYVRELSALPVRRYESQAVDPVLEVAKGILYSIFQIHVGVQTLMSLTNDGTAKRSSLEMVFYNTNVYFEELEQAIQDFDLSSGTRGAAREHEGMQNAYKTLINAYVHICSRLIKSVDLLVDNGDQRYMRTFLMLVYHSIMELRVAMSAWLASPEGASANTTTNDPEPNPATLKLRQRNAPTAAPPIPETGRLEFNERKLGNTPRRLMQVRTDIPYTEATRGRETVLQPPTTTSTPPSDDFFTSAVSETSSTNSLNTTINAITGSSSSNHTTTASRSSSSSSKTTTTTTQQPDSLTSDADKDFESFFVSLKTASSLMANILPTLNALFVNGLRQARSEPAARKWEQLMRRGEAVFRQNELLVARLATLRLRDPGLASRSSPFWALCSSLFAEWAALGEQIKLALVERLVVRFSPEINEGLRLISRSMKDSIDLMVVVRRAAVGGSVSSVSSVSSGREFTGSPVARAENTVGENNRGKWRGRGRGRGGGGAGVIRQQSLPMTPQSAALGPAVRATKPFIFPPAAAAMAAAFSSP</sequence>
<dbReference type="InterPro" id="IPR032675">
    <property type="entry name" value="LRR_dom_sf"/>
</dbReference>
<name>A0AAE0XIF6_9PEZI</name>
<dbReference type="Gene3D" id="3.80.10.10">
    <property type="entry name" value="Ribonuclease Inhibitor"/>
    <property type="match status" value="1"/>
</dbReference>
<dbReference type="Proteomes" id="UP001270362">
    <property type="component" value="Unassembled WGS sequence"/>
</dbReference>
<evidence type="ECO:0000313" key="5">
    <source>
        <dbReference type="EMBL" id="KAK3694009.1"/>
    </source>
</evidence>
<evidence type="ECO:0000256" key="3">
    <source>
        <dbReference type="SAM" id="MobiDB-lite"/>
    </source>
</evidence>
<dbReference type="Pfam" id="PF13855">
    <property type="entry name" value="LRR_8"/>
    <property type="match status" value="1"/>
</dbReference>
<feature type="compositionally biased region" description="Low complexity" evidence="3">
    <location>
        <begin position="385"/>
        <end position="399"/>
    </location>
</feature>
<feature type="region of interest" description="Disordered" evidence="3">
    <location>
        <begin position="991"/>
        <end position="1016"/>
    </location>
</feature>